<organism evidence="2 3">
    <name type="scientific">Pandoravirus celtis</name>
    <dbReference type="NCBI Taxonomy" id="2568002"/>
    <lineage>
        <taxon>Viruses</taxon>
        <taxon>Pandoravirus</taxon>
    </lineage>
</organism>
<evidence type="ECO:0008006" key="4">
    <source>
        <dbReference type="Google" id="ProtNLM"/>
    </source>
</evidence>
<name>A0A4D6EJ20_9VIRU</name>
<reference evidence="2" key="1">
    <citation type="journal article" date="2019" name="Front. Microbiol.">
        <title>Pandoravirus Celtis Illustrates the Microevolution Processes at Work in the Giant Pandoraviridae Genomes.</title>
        <authorList>
            <person name="Legendre M."/>
            <person name="Alempic J.M."/>
            <person name="Philippe N."/>
            <person name="Lartigue A."/>
            <person name="Jeudy S."/>
            <person name="Poirot O."/>
            <person name="Ta N.T."/>
            <person name="Nin S."/>
            <person name="Coute Y."/>
            <person name="Abergel C."/>
            <person name="Claverie J.M."/>
        </authorList>
    </citation>
    <scope>NUCLEOTIDE SEQUENCE</scope>
</reference>
<evidence type="ECO:0000256" key="1">
    <source>
        <dbReference type="SAM" id="MobiDB-lite"/>
    </source>
</evidence>
<gene>
    <name evidence="2" type="ORF">pclt_cds_596</name>
</gene>
<evidence type="ECO:0000313" key="3">
    <source>
        <dbReference type="Proteomes" id="UP001237152"/>
    </source>
</evidence>
<proteinExistence type="predicted"/>
<sequence>MASLPLSSLSTSSSSSSPLPSSPTTLSTTSSAPTTIASPRRPTALPNLDAMSMPAYVGAAMGRLVEALDRRDVFAANVHQLALLGIVEGDLFGRGRPRPSRDALLVAAARFWGGLAALAGSGRATSLMSREMATHWFAGPAAWPSTPSSLARFLSERHALVTQPPPWFAGATTETHQQRPALRPLVGAPSSAGPSANAAPEEVQRVDALLGWLAADLDARLRYAAPASRPRHNTDYEPTDAHVLWRAHDAALGRTLYILVDKATSTPRASSCITWTTASMCTATARPVRDIAPSSPWSGTPLAMAFAGLTGAEASGASRVAFVDLEANLRRAVMAMSAAGLPMCIVHVPPNAMQRTIARGRAVWTALDLRAAIDACRRLPPRAGDSEYYVSIDSTIAAAVVIRETLAVAIDDDAACSASGRPGPRAACALGRPFWDAARVFGVEPDPLADLTAVDAVGVVAGIVRDALGRLCSP</sequence>
<feature type="region of interest" description="Disordered" evidence="1">
    <location>
        <begin position="1"/>
        <end position="46"/>
    </location>
</feature>
<dbReference type="Proteomes" id="UP001237152">
    <property type="component" value="Segment"/>
</dbReference>
<accession>A0A4D6EJ20</accession>
<dbReference type="EMBL" id="MK174290">
    <property type="protein sequence ID" value="QBZ81189.1"/>
    <property type="molecule type" value="Genomic_DNA"/>
</dbReference>
<protein>
    <recommendedName>
        <fullName evidence="4">DUF5848 domain-containing protein</fullName>
    </recommendedName>
</protein>
<evidence type="ECO:0000313" key="2">
    <source>
        <dbReference type="EMBL" id="QBZ81189.1"/>
    </source>
</evidence>
<feature type="compositionally biased region" description="Low complexity" evidence="1">
    <location>
        <begin position="1"/>
        <end position="35"/>
    </location>
</feature>